<dbReference type="GO" id="GO:0046983">
    <property type="term" value="F:protein dimerization activity"/>
    <property type="evidence" value="ECO:0007669"/>
    <property type="project" value="InterPro"/>
</dbReference>
<reference evidence="8" key="1">
    <citation type="submission" date="2013-07" db="EMBL/GenBank/DDBJ databases">
        <title>The genome of Eucalyptus grandis.</title>
        <authorList>
            <person name="Schmutz J."/>
            <person name="Hayes R."/>
            <person name="Myburg A."/>
            <person name="Tuskan G."/>
            <person name="Grattapaglia D."/>
            <person name="Rokhsar D.S."/>
        </authorList>
    </citation>
    <scope>NUCLEOTIDE SEQUENCE</scope>
    <source>
        <tissue evidence="8">Leaf extractions</tissue>
    </source>
</reference>
<dbReference type="SUPFAM" id="SSF55455">
    <property type="entry name" value="SRF-like"/>
    <property type="match status" value="1"/>
</dbReference>
<dbReference type="PROSITE" id="PS50066">
    <property type="entry name" value="MADS_BOX_2"/>
    <property type="match status" value="1"/>
</dbReference>
<keyword evidence="5" id="KW-0539">Nucleus</keyword>
<comment type="subcellular location">
    <subcellularLocation>
        <location evidence="1">Nucleus</location>
    </subcellularLocation>
</comment>
<evidence type="ECO:0000256" key="3">
    <source>
        <dbReference type="ARBA" id="ARBA00023125"/>
    </source>
</evidence>
<sequence length="210" mass="24247">MAKEKIKIKKIDNLTARQVTFSKRRRGLIKKAEELSVLCDADVSLIVFSATGKLYDFSSSRMEDTLTRYYGFHSNKVEKSVQPCLALEIENTNREMLHEEVYDRAHKLRQMKGEDLEGLNVEELDQLEKKLEAGLSLVIKNKEEKTWNEINKLQRKEAQLIKQNKQLKHEMKMILHQEKSVTVNSESVKDVYISRNSIPPLDGDSPNPSS</sequence>
<dbReference type="InterPro" id="IPR036879">
    <property type="entry name" value="TF_MADSbox_sf"/>
</dbReference>
<evidence type="ECO:0000256" key="4">
    <source>
        <dbReference type="ARBA" id="ARBA00023163"/>
    </source>
</evidence>
<dbReference type="Pfam" id="PF01486">
    <property type="entry name" value="K-box"/>
    <property type="match status" value="1"/>
</dbReference>
<evidence type="ECO:0000259" key="6">
    <source>
        <dbReference type="PROSITE" id="PS50066"/>
    </source>
</evidence>
<feature type="domain" description="K-box" evidence="7">
    <location>
        <begin position="87"/>
        <end position="177"/>
    </location>
</feature>
<dbReference type="SMART" id="SM00432">
    <property type="entry name" value="MADS"/>
    <property type="match status" value="1"/>
</dbReference>
<dbReference type="OMA" id="MMAREKI"/>
<keyword evidence="3" id="KW-0238">DNA-binding</keyword>
<dbReference type="SMR" id="A0A059BQW4"/>
<dbReference type="InParanoid" id="A0A059BQW4"/>
<dbReference type="Gene3D" id="3.40.1810.10">
    <property type="entry name" value="Transcription factor, MADS-box"/>
    <property type="match status" value="1"/>
</dbReference>
<accession>A0A059BQW4</accession>
<evidence type="ECO:0000259" key="7">
    <source>
        <dbReference type="PROSITE" id="PS51297"/>
    </source>
</evidence>
<proteinExistence type="predicted"/>
<dbReference type="InterPro" id="IPR050142">
    <property type="entry name" value="MADS-box/MEF2_TF"/>
</dbReference>
<dbReference type="PRINTS" id="PR00404">
    <property type="entry name" value="MADSDOMAIN"/>
</dbReference>
<keyword evidence="2" id="KW-0805">Transcription regulation</keyword>
<evidence type="ECO:0000256" key="5">
    <source>
        <dbReference type="ARBA" id="ARBA00023242"/>
    </source>
</evidence>
<organism evidence="8">
    <name type="scientific">Eucalyptus grandis</name>
    <name type="common">Flooded gum</name>
    <dbReference type="NCBI Taxonomy" id="71139"/>
    <lineage>
        <taxon>Eukaryota</taxon>
        <taxon>Viridiplantae</taxon>
        <taxon>Streptophyta</taxon>
        <taxon>Embryophyta</taxon>
        <taxon>Tracheophyta</taxon>
        <taxon>Spermatophyta</taxon>
        <taxon>Magnoliopsida</taxon>
        <taxon>eudicotyledons</taxon>
        <taxon>Gunneridae</taxon>
        <taxon>Pentapetalae</taxon>
        <taxon>rosids</taxon>
        <taxon>malvids</taxon>
        <taxon>Myrtales</taxon>
        <taxon>Myrtaceae</taxon>
        <taxon>Myrtoideae</taxon>
        <taxon>Eucalypteae</taxon>
        <taxon>Eucalyptus</taxon>
    </lineage>
</organism>
<dbReference type="GO" id="GO:0005634">
    <property type="term" value="C:nucleus"/>
    <property type="evidence" value="ECO:0007669"/>
    <property type="project" value="UniProtKB-SubCell"/>
</dbReference>
<dbReference type="CDD" id="cd00265">
    <property type="entry name" value="MADS_MEF2_like"/>
    <property type="match status" value="1"/>
</dbReference>
<dbReference type="GO" id="GO:0000978">
    <property type="term" value="F:RNA polymerase II cis-regulatory region sequence-specific DNA binding"/>
    <property type="evidence" value="ECO:0000318"/>
    <property type="project" value="GO_Central"/>
</dbReference>
<dbReference type="GO" id="GO:0006357">
    <property type="term" value="P:regulation of transcription by RNA polymerase II"/>
    <property type="evidence" value="ECO:0000318"/>
    <property type="project" value="GO_Central"/>
</dbReference>
<dbReference type="InterPro" id="IPR033896">
    <property type="entry name" value="MEF2-like_N"/>
</dbReference>
<dbReference type="eggNOG" id="KOG0014">
    <property type="taxonomic scope" value="Eukaryota"/>
</dbReference>
<dbReference type="KEGG" id="egr:104449174"/>
<dbReference type="GO" id="GO:0045944">
    <property type="term" value="P:positive regulation of transcription by RNA polymerase II"/>
    <property type="evidence" value="ECO:0007669"/>
    <property type="project" value="InterPro"/>
</dbReference>
<evidence type="ECO:0000256" key="2">
    <source>
        <dbReference type="ARBA" id="ARBA00023015"/>
    </source>
</evidence>
<name>A0A059BQW4_EUCGR</name>
<dbReference type="InterPro" id="IPR002100">
    <property type="entry name" value="TF_MADSbox"/>
</dbReference>
<dbReference type="OrthoDB" id="1898716at2759"/>
<evidence type="ECO:0000313" key="8">
    <source>
        <dbReference type="EMBL" id="KCW68493.1"/>
    </source>
</evidence>
<evidence type="ECO:0000256" key="1">
    <source>
        <dbReference type="ARBA" id="ARBA00004123"/>
    </source>
</evidence>
<dbReference type="EMBL" id="KK198758">
    <property type="protein sequence ID" value="KCW68493.1"/>
    <property type="molecule type" value="Genomic_DNA"/>
</dbReference>
<dbReference type="PANTHER" id="PTHR48019">
    <property type="entry name" value="SERUM RESPONSE FACTOR HOMOLOG"/>
    <property type="match status" value="1"/>
</dbReference>
<gene>
    <name evidence="8" type="ORF">EUGRSUZ_F02141</name>
</gene>
<keyword evidence="4" id="KW-0804">Transcription</keyword>
<dbReference type="AlphaFoldDB" id="A0A059BQW4"/>
<feature type="domain" description="MADS-box" evidence="6">
    <location>
        <begin position="1"/>
        <end position="61"/>
    </location>
</feature>
<protein>
    <submittedName>
        <fullName evidence="8">Uncharacterized protein</fullName>
    </submittedName>
</protein>
<dbReference type="InterPro" id="IPR002487">
    <property type="entry name" value="TF_Kbox"/>
</dbReference>
<dbReference type="Pfam" id="PF00319">
    <property type="entry name" value="SRF-TF"/>
    <property type="match status" value="1"/>
</dbReference>
<dbReference type="Gramene" id="KCW68493">
    <property type="protein sequence ID" value="KCW68493"/>
    <property type="gene ID" value="EUGRSUZ_F02141"/>
</dbReference>
<dbReference type="PROSITE" id="PS51297">
    <property type="entry name" value="K_BOX"/>
    <property type="match status" value="1"/>
</dbReference>
<dbReference type="GO" id="GO:0000981">
    <property type="term" value="F:DNA-binding transcription factor activity, RNA polymerase II-specific"/>
    <property type="evidence" value="ECO:0000318"/>
    <property type="project" value="GO_Central"/>
</dbReference>